<evidence type="ECO:0000313" key="4">
    <source>
        <dbReference type="Proteomes" id="UP000184315"/>
    </source>
</evidence>
<proteinExistence type="predicted"/>
<evidence type="ECO:0000256" key="2">
    <source>
        <dbReference type="SAM" id="SignalP"/>
    </source>
</evidence>
<keyword evidence="4" id="KW-1185">Reference proteome</keyword>
<gene>
    <name evidence="3" type="ORF">PL9214500479</name>
</gene>
<dbReference type="STRING" id="671072.PL9214500479"/>
<feature type="compositionally biased region" description="Polar residues" evidence="1">
    <location>
        <begin position="55"/>
        <end position="66"/>
    </location>
</feature>
<reference evidence="4" key="1">
    <citation type="submission" date="2015-10" db="EMBL/GenBank/DDBJ databases">
        <authorList>
            <person name="Regsiter A."/>
            <person name="william w."/>
        </authorList>
    </citation>
    <scope>NUCLEOTIDE SEQUENCE [LARGE SCALE GENOMIC DNA]</scope>
</reference>
<keyword evidence="2" id="KW-0732">Signal</keyword>
<feature type="signal peptide" evidence="2">
    <location>
        <begin position="1"/>
        <end position="49"/>
    </location>
</feature>
<organism evidence="3 4">
    <name type="scientific">Planktothrix tepida PCC 9214</name>
    <dbReference type="NCBI Taxonomy" id="671072"/>
    <lineage>
        <taxon>Bacteria</taxon>
        <taxon>Bacillati</taxon>
        <taxon>Cyanobacteriota</taxon>
        <taxon>Cyanophyceae</taxon>
        <taxon>Oscillatoriophycideae</taxon>
        <taxon>Oscillatoriales</taxon>
        <taxon>Microcoleaceae</taxon>
        <taxon>Planktothrix</taxon>
    </lineage>
</organism>
<evidence type="ECO:0000313" key="3">
    <source>
        <dbReference type="EMBL" id="CUR33232.1"/>
    </source>
</evidence>
<feature type="chain" id="PRO_5012294838" evidence="2">
    <location>
        <begin position="50"/>
        <end position="192"/>
    </location>
</feature>
<protein>
    <submittedName>
        <fullName evidence="3">Uncharacterized protein</fullName>
    </submittedName>
</protein>
<name>A0A1J1LL37_9CYAN</name>
<evidence type="ECO:0000256" key="1">
    <source>
        <dbReference type="SAM" id="MobiDB-lite"/>
    </source>
</evidence>
<dbReference type="Proteomes" id="UP000184315">
    <property type="component" value="Unassembled WGS sequence"/>
</dbReference>
<sequence>MNSGYFPQDRGNNGLFFTFCLTEPMNLKRFPKVLIALTLAMSLFVSACAGTTSAPPQGNQSVSSPAQPAVAQKPVSGGSFNKFFPKSEDEYKVVFAQEKTGFAEAKLNKDGQNVAMLSINDIANSPSAATKFKSSSKTIDGFPAVTQGTNITAILVSNRYQVKVQSRSASFDAGDREEWIEKFDLSGLSRLK</sequence>
<feature type="region of interest" description="Disordered" evidence="1">
    <location>
        <begin position="55"/>
        <end position="74"/>
    </location>
</feature>
<dbReference type="EMBL" id="CZDF01000156">
    <property type="protein sequence ID" value="CUR33232.1"/>
    <property type="molecule type" value="Genomic_DNA"/>
</dbReference>
<dbReference type="AlphaFoldDB" id="A0A1J1LL37"/>
<accession>A0A1J1LL37</accession>